<evidence type="ECO:0000256" key="4">
    <source>
        <dbReference type="ARBA" id="ARBA00023002"/>
    </source>
</evidence>
<dbReference type="Pfam" id="PF07992">
    <property type="entry name" value="Pyr_redox_2"/>
    <property type="match status" value="1"/>
</dbReference>
<keyword evidence="3" id="KW-0274">FAD</keyword>
<evidence type="ECO:0000313" key="7">
    <source>
        <dbReference type="Proteomes" id="UP001287286"/>
    </source>
</evidence>
<keyword evidence="2" id="KW-0285">Flavoprotein</keyword>
<accession>A0ABR0BU83</accession>
<organism evidence="6 7">
    <name type="scientific">Purpureocillium lilacinum</name>
    <name type="common">Paecilomyces lilacinus</name>
    <dbReference type="NCBI Taxonomy" id="33203"/>
    <lineage>
        <taxon>Eukaryota</taxon>
        <taxon>Fungi</taxon>
        <taxon>Dikarya</taxon>
        <taxon>Ascomycota</taxon>
        <taxon>Pezizomycotina</taxon>
        <taxon>Sordariomycetes</taxon>
        <taxon>Hypocreomycetidae</taxon>
        <taxon>Hypocreales</taxon>
        <taxon>Ophiocordycipitaceae</taxon>
        <taxon>Purpureocillium</taxon>
    </lineage>
</organism>
<proteinExistence type="inferred from homology"/>
<dbReference type="Gene3D" id="3.50.50.100">
    <property type="match status" value="1"/>
</dbReference>
<dbReference type="SUPFAM" id="SSF51905">
    <property type="entry name" value="FAD/NAD(P)-binding domain"/>
    <property type="match status" value="1"/>
</dbReference>
<evidence type="ECO:0000256" key="1">
    <source>
        <dbReference type="ARBA" id="ARBA00006442"/>
    </source>
</evidence>
<dbReference type="PANTHER" id="PTHR43735:SF3">
    <property type="entry name" value="FERROPTOSIS SUPPRESSOR PROTEIN 1"/>
    <property type="match status" value="1"/>
</dbReference>
<keyword evidence="7" id="KW-1185">Reference proteome</keyword>
<keyword evidence="4" id="KW-0560">Oxidoreductase</keyword>
<dbReference type="Proteomes" id="UP001287286">
    <property type="component" value="Unassembled WGS sequence"/>
</dbReference>
<dbReference type="InterPro" id="IPR036188">
    <property type="entry name" value="FAD/NAD-bd_sf"/>
</dbReference>
<name>A0ABR0BU83_PURLI</name>
<evidence type="ECO:0000256" key="2">
    <source>
        <dbReference type="ARBA" id="ARBA00022630"/>
    </source>
</evidence>
<evidence type="ECO:0000259" key="5">
    <source>
        <dbReference type="Pfam" id="PF07992"/>
    </source>
</evidence>
<protein>
    <recommendedName>
        <fullName evidence="5">FAD/NAD(P)-binding domain-containing protein</fullName>
    </recommendedName>
</protein>
<gene>
    <name evidence="6" type="ORF">Purlil1_8170</name>
</gene>
<dbReference type="EMBL" id="JAWRVI010000031">
    <property type="protein sequence ID" value="KAK4087580.1"/>
    <property type="molecule type" value="Genomic_DNA"/>
</dbReference>
<reference evidence="6 7" key="1">
    <citation type="journal article" date="2024" name="Microbiol. Resour. Announc.">
        <title>Genome annotations for the ascomycete fungi Trichoderma harzianum, Trichoderma aggressivum, and Purpureocillium lilacinum.</title>
        <authorList>
            <person name="Beijen E.P.W."/>
            <person name="Ohm R.A."/>
        </authorList>
    </citation>
    <scope>NUCLEOTIDE SEQUENCE [LARGE SCALE GENOMIC DNA]</scope>
    <source>
        <strain evidence="6 7">CBS 150709</strain>
    </source>
</reference>
<dbReference type="PRINTS" id="PR00411">
    <property type="entry name" value="PNDRDTASEI"/>
</dbReference>
<comment type="caution">
    <text evidence="6">The sequence shown here is derived from an EMBL/GenBank/DDBJ whole genome shotgun (WGS) entry which is preliminary data.</text>
</comment>
<dbReference type="PANTHER" id="PTHR43735">
    <property type="entry name" value="APOPTOSIS-INDUCING FACTOR 1"/>
    <property type="match status" value="1"/>
</dbReference>
<dbReference type="PRINTS" id="PR00368">
    <property type="entry name" value="FADPNR"/>
</dbReference>
<evidence type="ECO:0000313" key="6">
    <source>
        <dbReference type="EMBL" id="KAK4087580.1"/>
    </source>
</evidence>
<comment type="similarity">
    <text evidence="1">Belongs to the FAD-dependent oxidoreductase family.</text>
</comment>
<feature type="domain" description="FAD/NAD(P)-binding" evidence="5">
    <location>
        <begin position="88"/>
        <end position="377"/>
    </location>
</feature>
<sequence>MGHPRSTSTPRHPARDVALSQLLPLHRIDLSSNALAHTPLKAHRQLPSRPASEERTQTMSFLHSCATHPNTRATVANYPSVTDLDQVVVVVGGSLGGLAVTHRLLKHARRRHPKIKVVLVTRNSHFYWNIASVRAIIPGALRRGTDDVLRAIEPELVHRYPSDNVQYVAGRAIRLDPAAKTVSVDTPTYGIRLVHYTHLVLATGADAAVAGMPWKASSTYEALLGDIRETADLVQRAGHVTVAGGGPTGVELAAEIKAAYPAKTVLLLHLGAQLLGGDSTAPLVERELRAMGVELHKGAKATSVDRESRPDGTIVVTLSDGGSFETDAYLSTSGQVPNTRWMPKNLLTDKGYVDVDDCMRVKGVDNIWAVGDVVSKPKAGLLNTEAHAACVAKNIELSFSNKDQEPVKLPTTDVFLCTLGPDRGVGRYGSIPLPSFVVWALKSRSLATERTSKYVKGSMW</sequence>
<evidence type="ECO:0000256" key="3">
    <source>
        <dbReference type="ARBA" id="ARBA00022827"/>
    </source>
</evidence>
<dbReference type="InterPro" id="IPR023753">
    <property type="entry name" value="FAD/NAD-binding_dom"/>
</dbReference>